<dbReference type="AlphaFoldDB" id="A0A316H323"/>
<sequence length="161" mass="17370">MIKRFNLRSAFIVFAALMLMAGISSCSKEVIQTNKLVGDQLTAGRLDGTWAKPTNIVTPTNVPAEIFGSMRLVFTTDGSGNPSKFIAKDCPIVFNDGTMGSWKITGTADSAKVNLTGITPVDDFNVKVSASFLTISFYMGWENTETKATGKGNFKVTLARQ</sequence>
<feature type="chain" id="PRO_5016343696" description="Lipocalin-like protein" evidence="1">
    <location>
        <begin position="22"/>
        <end position="161"/>
    </location>
</feature>
<accession>A0A316H323</accession>
<dbReference type="EMBL" id="QGHA01000012">
    <property type="protein sequence ID" value="PWK72544.1"/>
    <property type="molecule type" value="Genomic_DNA"/>
</dbReference>
<comment type="caution">
    <text evidence="2">The sequence shown here is derived from an EMBL/GenBank/DDBJ whole genome shotgun (WGS) entry which is preliminary data.</text>
</comment>
<evidence type="ECO:0000313" key="2">
    <source>
        <dbReference type="EMBL" id="PWK72544.1"/>
    </source>
</evidence>
<organism evidence="2 3">
    <name type="scientific">Mucilaginibacter oryzae</name>
    <dbReference type="NCBI Taxonomy" id="468058"/>
    <lineage>
        <taxon>Bacteria</taxon>
        <taxon>Pseudomonadati</taxon>
        <taxon>Bacteroidota</taxon>
        <taxon>Sphingobacteriia</taxon>
        <taxon>Sphingobacteriales</taxon>
        <taxon>Sphingobacteriaceae</taxon>
        <taxon>Mucilaginibacter</taxon>
    </lineage>
</organism>
<gene>
    <name evidence="2" type="ORF">LX99_04402</name>
</gene>
<keyword evidence="1" id="KW-0732">Signal</keyword>
<evidence type="ECO:0000313" key="3">
    <source>
        <dbReference type="Proteomes" id="UP000245678"/>
    </source>
</evidence>
<dbReference type="RefSeq" id="WP_146203191.1">
    <property type="nucleotide sequence ID" value="NZ_QGHA01000012.1"/>
</dbReference>
<reference evidence="2 3" key="1">
    <citation type="submission" date="2018-05" db="EMBL/GenBank/DDBJ databases">
        <title>Genomic Encyclopedia of Archaeal and Bacterial Type Strains, Phase II (KMG-II): from individual species to whole genera.</title>
        <authorList>
            <person name="Goeker M."/>
        </authorList>
    </citation>
    <scope>NUCLEOTIDE SEQUENCE [LARGE SCALE GENOMIC DNA]</scope>
    <source>
        <strain evidence="2 3">DSM 19975</strain>
    </source>
</reference>
<name>A0A316H323_9SPHI</name>
<dbReference type="PROSITE" id="PS51257">
    <property type="entry name" value="PROKAR_LIPOPROTEIN"/>
    <property type="match status" value="1"/>
</dbReference>
<evidence type="ECO:0000256" key="1">
    <source>
        <dbReference type="SAM" id="SignalP"/>
    </source>
</evidence>
<proteinExistence type="predicted"/>
<keyword evidence="3" id="KW-1185">Reference proteome</keyword>
<feature type="signal peptide" evidence="1">
    <location>
        <begin position="1"/>
        <end position="21"/>
    </location>
</feature>
<evidence type="ECO:0008006" key="4">
    <source>
        <dbReference type="Google" id="ProtNLM"/>
    </source>
</evidence>
<dbReference type="Proteomes" id="UP000245678">
    <property type="component" value="Unassembled WGS sequence"/>
</dbReference>
<protein>
    <recommendedName>
        <fullName evidence="4">Lipocalin-like protein</fullName>
    </recommendedName>
</protein>